<reference evidence="6" key="1">
    <citation type="journal article" date="2014" name="Front. Microbiol.">
        <title>High frequency of phylogenetically diverse reductive dehalogenase-homologous genes in deep subseafloor sedimentary metagenomes.</title>
        <authorList>
            <person name="Kawai M."/>
            <person name="Futagami T."/>
            <person name="Toyoda A."/>
            <person name="Takaki Y."/>
            <person name="Nishi S."/>
            <person name="Hori S."/>
            <person name="Arai W."/>
            <person name="Tsubouchi T."/>
            <person name="Morono Y."/>
            <person name="Uchiyama I."/>
            <person name="Ito T."/>
            <person name="Fujiyama A."/>
            <person name="Inagaki F."/>
            <person name="Takami H."/>
        </authorList>
    </citation>
    <scope>NUCLEOTIDE SEQUENCE</scope>
    <source>
        <strain evidence="6">Expedition CK06-06</strain>
    </source>
</reference>
<dbReference type="SUPFAM" id="SSF55469">
    <property type="entry name" value="FMN-dependent nitroreductase-like"/>
    <property type="match status" value="1"/>
</dbReference>
<accession>X1IQ81</accession>
<dbReference type="EMBL" id="BARU01032465">
    <property type="protein sequence ID" value="GAH71405.1"/>
    <property type="molecule type" value="Genomic_DNA"/>
</dbReference>
<evidence type="ECO:0000259" key="5">
    <source>
        <dbReference type="Pfam" id="PF00881"/>
    </source>
</evidence>
<feature type="domain" description="Nitroreductase" evidence="5">
    <location>
        <begin position="114"/>
        <end position="248"/>
    </location>
</feature>
<keyword evidence="2" id="KW-0479">Metal-binding</keyword>
<dbReference type="InterPro" id="IPR006655">
    <property type="entry name" value="Mopterin_OxRdtase_prok_CS"/>
</dbReference>
<proteinExistence type="inferred from homology"/>
<protein>
    <recommendedName>
        <fullName evidence="7">Nitroreductase domain-containing protein</fullName>
    </recommendedName>
</protein>
<dbReference type="PANTHER" id="PTHR43673">
    <property type="entry name" value="NAD(P)H NITROREDUCTASE YDGI-RELATED"/>
    <property type="match status" value="1"/>
</dbReference>
<dbReference type="Gene3D" id="3.40.50.740">
    <property type="match status" value="1"/>
</dbReference>
<feature type="non-terminal residue" evidence="6">
    <location>
        <position position="1"/>
    </location>
</feature>
<name>X1IQ81_9ZZZZ</name>
<dbReference type="PANTHER" id="PTHR43673:SF10">
    <property type="entry name" value="NADH DEHYDROGENASE_NAD(P)H NITROREDUCTASE XCC3605-RELATED"/>
    <property type="match status" value="1"/>
</dbReference>
<dbReference type="AlphaFoldDB" id="X1IQ81"/>
<dbReference type="Pfam" id="PF00384">
    <property type="entry name" value="Molybdopterin"/>
    <property type="match status" value="1"/>
</dbReference>
<comment type="caution">
    <text evidence="6">The sequence shown here is derived from an EMBL/GenBank/DDBJ whole genome shotgun (WGS) entry which is preliminary data.</text>
</comment>
<dbReference type="InterPro" id="IPR029479">
    <property type="entry name" value="Nitroreductase"/>
</dbReference>
<feature type="domain" description="Molybdopterin oxidoreductase" evidence="4">
    <location>
        <begin position="2"/>
        <end position="80"/>
    </location>
</feature>
<evidence type="ECO:0008006" key="7">
    <source>
        <dbReference type="Google" id="ProtNLM"/>
    </source>
</evidence>
<evidence type="ECO:0000256" key="1">
    <source>
        <dbReference type="ARBA" id="ARBA00007118"/>
    </source>
</evidence>
<dbReference type="InterPro" id="IPR000415">
    <property type="entry name" value="Nitroreductase-like"/>
</dbReference>
<comment type="similarity">
    <text evidence="1">Belongs to the nitroreductase family.</text>
</comment>
<dbReference type="SUPFAM" id="SSF53706">
    <property type="entry name" value="Formate dehydrogenase/DMSO reductase, domains 1-3"/>
    <property type="match status" value="1"/>
</dbReference>
<dbReference type="Gene3D" id="3.40.109.10">
    <property type="entry name" value="NADH Oxidase"/>
    <property type="match status" value="1"/>
</dbReference>
<evidence type="ECO:0000313" key="6">
    <source>
        <dbReference type="EMBL" id="GAH71405.1"/>
    </source>
</evidence>
<evidence type="ECO:0000259" key="4">
    <source>
        <dbReference type="Pfam" id="PF00384"/>
    </source>
</evidence>
<sequence>NPNINLLARAMNKLDLIVVTDLFLTDTARMADIILPATSMFEYYDLITGYGHSYIQLQQKLIEPPDECKHESEMYRLLGKKFGFNLNYLPENDLSTIEKIIINSNLNTNVDELKEKIERCLEAARLAPSASNSQPWRFIVADNPKLKEEVAKETFSQLISFNRFSLQAPVLIVLISERPGLLNKVAESIKDKQFSLIDIGIAAEHFCLQAAEEGLGTCMLGWFNEKGVKKLLNIPPSKRVELVITVGYPESTIIRPKKRKP</sequence>
<feature type="non-terminal residue" evidence="6">
    <location>
        <position position="261"/>
    </location>
</feature>
<dbReference type="PROSITE" id="PS00490">
    <property type="entry name" value="MOLYBDOPTERIN_PROK_2"/>
    <property type="match status" value="1"/>
</dbReference>
<dbReference type="Pfam" id="PF00881">
    <property type="entry name" value="Nitroreductase"/>
    <property type="match status" value="1"/>
</dbReference>
<organism evidence="6">
    <name type="scientific">marine sediment metagenome</name>
    <dbReference type="NCBI Taxonomy" id="412755"/>
    <lineage>
        <taxon>unclassified sequences</taxon>
        <taxon>metagenomes</taxon>
        <taxon>ecological metagenomes</taxon>
    </lineage>
</organism>
<gene>
    <name evidence="6" type="ORF">S03H2_51199</name>
</gene>
<keyword evidence="3" id="KW-0560">Oxidoreductase</keyword>
<dbReference type="InterPro" id="IPR006656">
    <property type="entry name" value="Mopterin_OxRdtase"/>
</dbReference>
<dbReference type="GO" id="GO:0046872">
    <property type="term" value="F:metal ion binding"/>
    <property type="evidence" value="ECO:0007669"/>
    <property type="project" value="UniProtKB-KW"/>
</dbReference>
<evidence type="ECO:0000256" key="3">
    <source>
        <dbReference type="ARBA" id="ARBA00023002"/>
    </source>
</evidence>
<evidence type="ECO:0000256" key="2">
    <source>
        <dbReference type="ARBA" id="ARBA00022723"/>
    </source>
</evidence>
<dbReference type="GO" id="GO:0016491">
    <property type="term" value="F:oxidoreductase activity"/>
    <property type="evidence" value="ECO:0007669"/>
    <property type="project" value="UniProtKB-KW"/>
</dbReference>